<proteinExistence type="predicted"/>
<name>A0A427XI69_9TREE</name>
<feature type="compositionally biased region" description="Acidic residues" evidence="1">
    <location>
        <begin position="656"/>
        <end position="673"/>
    </location>
</feature>
<dbReference type="OrthoDB" id="2564910at2759"/>
<dbReference type="RefSeq" id="XP_028473746.1">
    <property type="nucleotide sequence ID" value="XM_028618068.1"/>
</dbReference>
<protein>
    <submittedName>
        <fullName evidence="2">Uncharacterized protein</fullName>
    </submittedName>
</protein>
<evidence type="ECO:0000313" key="3">
    <source>
        <dbReference type="Proteomes" id="UP000279236"/>
    </source>
</evidence>
<keyword evidence="3" id="KW-1185">Reference proteome</keyword>
<feature type="compositionally biased region" description="Low complexity" evidence="1">
    <location>
        <begin position="23"/>
        <end position="35"/>
    </location>
</feature>
<reference evidence="2 3" key="1">
    <citation type="submission" date="2018-11" db="EMBL/GenBank/DDBJ databases">
        <title>Genome sequence of Apiotrichum porosum DSM 27194.</title>
        <authorList>
            <person name="Aliyu H."/>
            <person name="Gorte O."/>
            <person name="Ochsenreither K."/>
        </authorList>
    </citation>
    <scope>NUCLEOTIDE SEQUENCE [LARGE SCALE GENOMIC DNA]</scope>
    <source>
        <strain evidence="2 3">DSM 27194</strain>
    </source>
</reference>
<dbReference type="GeneID" id="39586870"/>
<feature type="region of interest" description="Disordered" evidence="1">
    <location>
        <begin position="16"/>
        <end position="35"/>
    </location>
</feature>
<dbReference type="EMBL" id="RSCE01000012">
    <property type="protein sequence ID" value="RSH78599.1"/>
    <property type="molecule type" value="Genomic_DNA"/>
</dbReference>
<feature type="compositionally biased region" description="Basic and acidic residues" evidence="1">
    <location>
        <begin position="640"/>
        <end position="655"/>
    </location>
</feature>
<dbReference type="Proteomes" id="UP000279236">
    <property type="component" value="Unassembled WGS sequence"/>
</dbReference>
<evidence type="ECO:0000313" key="2">
    <source>
        <dbReference type="EMBL" id="RSH78599.1"/>
    </source>
</evidence>
<feature type="region of interest" description="Disordered" evidence="1">
    <location>
        <begin position="72"/>
        <end position="173"/>
    </location>
</feature>
<comment type="caution">
    <text evidence="2">The sequence shown here is derived from an EMBL/GenBank/DDBJ whole genome shotgun (WGS) entry which is preliminary data.</text>
</comment>
<evidence type="ECO:0000256" key="1">
    <source>
        <dbReference type="SAM" id="MobiDB-lite"/>
    </source>
</evidence>
<sequence length="673" mass="72585">MFPRLALTRSAVATAATAGTPLASSTSKSASGAAGRRLHPFLGGYGPGRPGACRAVNSAAVPLVEPEALRAAPPSTEYHVHQQGSAGDVPGSLKQRQKMPLGSDRRTNEGTEGAGPSASATTAAARAASTSTSTSASPALGSSAETVAEPSVSSPASVPVSATGEGSKPASLDTRIAPLSTTSQPVPPASVVHALVAGSVPLSPIELLEYFQRRPYLYSPTAARALTAYAERVNDLRTLDMAKNLLATERMPTLNSALSVQQTHSGGRLTRHHSLGLDMTPNHKLKRKFGSSKFVNVRYARLYPPIALLPDRPTPQSFLQYQHRLQLKNKPLDLPTAVEILRSIQGANKWHELALLELELVYTSSSPESIIDNFCDLAPAVTFTRQTLHVAVVALLRMLTSQPEPTATSHAGDWSPHIDRLDKLRKRFTMTAGSETWRHVALRAVEIDDEGLARFAFIHGRKELGHDRVRAEKERAQDKMRLTTAARPPAYGADAVRAALESPVYVRFNHEWRDVKRWLDALGVIYETKGWATRGPLIPPEKQGRTPRQIARWVWVGRKGEEAAANRKLVAQATADGLVGGEPTSEGLPQPAPLPAATAPADAEDLLDDPSTSVDNAEHERPAPSLKSLFQTLRAVKGQESVKEEEHVAGEAKEDKEDEDVDNDVDENENEHK</sequence>
<accession>A0A427XI69</accession>
<gene>
    <name evidence="2" type="ORF">EHS24_002327</name>
</gene>
<feature type="region of interest" description="Disordered" evidence="1">
    <location>
        <begin position="578"/>
        <end position="673"/>
    </location>
</feature>
<feature type="compositionally biased region" description="Low complexity" evidence="1">
    <location>
        <begin position="110"/>
        <end position="162"/>
    </location>
</feature>
<organism evidence="2 3">
    <name type="scientific">Apiotrichum porosum</name>
    <dbReference type="NCBI Taxonomy" id="105984"/>
    <lineage>
        <taxon>Eukaryota</taxon>
        <taxon>Fungi</taxon>
        <taxon>Dikarya</taxon>
        <taxon>Basidiomycota</taxon>
        <taxon>Agaricomycotina</taxon>
        <taxon>Tremellomycetes</taxon>
        <taxon>Trichosporonales</taxon>
        <taxon>Trichosporonaceae</taxon>
        <taxon>Apiotrichum</taxon>
    </lineage>
</organism>
<dbReference type="AlphaFoldDB" id="A0A427XI69"/>